<name>A0A645FAP6_9ZZZZ</name>
<dbReference type="AlphaFoldDB" id="A0A645FAP6"/>
<sequence length="75" mass="8673">MKDGNDQTMVPCQCIVQSLGQRFFGLAARVPFQDMLCQLHFPVQHLHILFLEVALDRIANEQAEQKQYEGRGQRE</sequence>
<comment type="caution">
    <text evidence="1">The sequence shown here is derived from an EMBL/GenBank/DDBJ whole genome shotgun (WGS) entry which is preliminary data.</text>
</comment>
<evidence type="ECO:0000313" key="1">
    <source>
        <dbReference type="EMBL" id="MPN10980.1"/>
    </source>
</evidence>
<protein>
    <submittedName>
        <fullName evidence="1">Uncharacterized protein</fullName>
    </submittedName>
</protein>
<reference evidence="1" key="1">
    <citation type="submission" date="2019-08" db="EMBL/GenBank/DDBJ databases">
        <authorList>
            <person name="Kucharzyk K."/>
            <person name="Murdoch R.W."/>
            <person name="Higgins S."/>
            <person name="Loffler F."/>
        </authorList>
    </citation>
    <scope>NUCLEOTIDE SEQUENCE</scope>
</reference>
<gene>
    <name evidence="1" type="ORF">SDC9_158278</name>
</gene>
<proteinExistence type="predicted"/>
<dbReference type="EMBL" id="VSSQ01057169">
    <property type="protein sequence ID" value="MPN10980.1"/>
    <property type="molecule type" value="Genomic_DNA"/>
</dbReference>
<organism evidence="1">
    <name type="scientific">bioreactor metagenome</name>
    <dbReference type="NCBI Taxonomy" id="1076179"/>
    <lineage>
        <taxon>unclassified sequences</taxon>
        <taxon>metagenomes</taxon>
        <taxon>ecological metagenomes</taxon>
    </lineage>
</organism>
<accession>A0A645FAP6</accession>